<dbReference type="GO" id="GO:0003899">
    <property type="term" value="F:DNA-directed RNA polymerase activity"/>
    <property type="evidence" value="ECO:0007669"/>
    <property type="project" value="UniProtKB-EC"/>
</dbReference>
<dbReference type="GO" id="GO:0003677">
    <property type="term" value="F:DNA binding"/>
    <property type="evidence" value="ECO:0007669"/>
    <property type="project" value="InterPro"/>
</dbReference>
<evidence type="ECO:0000313" key="9">
    <source>
        <dbReference type="Proteomes" id="UP000076420"/>
    </source>
</evidence>
<dbReference type="InterPro" id="IPR007642">
    <property type="entry name" value="RNA_pol_Rpb2_2"/>
</dbReference>
<evidence type="ECO:0000259" key="6">
    <source>
        <dbReference type="Pfam" id="PF04561"/>
    </source>
</evidence>
<organism evidence="8 9">
    <name type="scientific">Biomphalaria glabrata</name>
    <name type="common">Bloodfluke planorb</name>
    <name type="synonym">Freshwater snail</name>
    <dbReference type="NCBI Taxonomy" id="6526"/>
    <lineage>
        <taxon>Eukaryota</taxon>
        <taxon>Metazoa</taxon>
        <taxon>Spiralia</taxon>
        <taxon>Lophotrochozoa</taxon>
        <taxon>Mollusca</taxon>
        <taxon>Gastropoda</taxon>
        <taxon>Heterobranchia</taxon>
        <taxon>Euthyneura</taxon>
        <taxon>Panpulmonata</taxon>
        <taxon>Hygrophila</taxon>
        <taxon>Lymnaeoidea</taxon>
        <taxon>Planorbidae</taxon>
        <taxon>Biomphalaria</taxon>
    </lineage>
</organism>
<proteinExistence type="predicted"/>
<evidence type="ECO:0000256" key="4">
    <source>
        <dbReference type="ARBA" id="ARBA00022695"/>
    </source>
</evidence>
<dbReference type="AlphaFoldDB" id="A0A2C9M2Z5"/>
<dbReference type="InterPro" id="IPR037034">
    <property type="entry name" value="RNA_pol_Rpb2_2_sf"/>
</dbReference>
<feature type="domain" description="RNA polymerase beta subunit protrusion" evidence="7">
    <location>
        <begin position="43"/>
        <end position="183"/>
    </location>
</feature>
<reference evidence="8" key="1">
    <citation type="submission" date="2020-05" db="UniProtKB">
        <authorList>
            <consortium name="EnsemblMetazoa"/>
        </authorList>
    </citation>
    <scope>IDENTIFICATION</scope>
    <source>
        <strain evidence="8">BB02</strain>
    </source>
</reference>
<evidence type="ECO:0000256" key="3">
    <source>
        <dbReference type="ARBA" id="ARBA00022679"/>
    </source>
</evidence>
<sequence>MDIGIDVKDDLSVMDSNFHLSCSMRSRIDGKCIDTDKLPDMLEVQKESYSNFLYGKNGDQSTSGISSVFKSTFPVVDSSNKATLDFVSYVLKEPKFNEDESIDRGITYAATIRALMKLILWKDNEETKEKELIIQEQEVYISNIPLMTEKGTFIVNGCEYVVVSQMHRSPGVFFDHDKGKSHSSGRILYSARIIPYRGSWLDFEFDVKDLIYFRVDRKRKIYVTTLLYALDFKKQEIIDFFYNKVRVYKKDNNWHINIKLRNFIGFKNKYDLSDVGRVKINAKLNINVPETCKVLTKEDILHVVKELIAVKD</sequence>
<keyword evidence="3" id="KW-0808">Transferase</keyword>
<keyword evidence="4" id="KW-0548">Nucleotidyltransferase</keyword>
<dbReference type="EnsemblMetazoa" id="BGLB037920-RA">
    <property type="protein sequence ID" value="BGLB037920-PA"/>
    <property type="gene ID" value="BGLB037920"/>
</dbReference>
<keyword evidence="2" id="KW-0240">DNA-directed RNA polymerase</keyword>
<dbReference type="Gene3D" id="3.90.1110.10">
    <property type="entry name" value="RNA polymerase Rpb2, domain 2"/>
    <property type="match status" value="1"/>
</dbReference>
<dbReference type="Pfam" id="PF04561">
    <property type="entry name" value="RNA_pol_Rpb2_2"/>
    <property type="match status" value="1"/>
</dbReference>
<dbReference type="GO" id="GO:0006351">
    <property type="term" value="P:DNA-templated transcription"/>
    <property type="evidence" value="ECO:0007669"/>
    <property type="project" value="InterPro"/>
</dbReference>
<dbReference type="EC" id="2.7.7.6" evidence="1"/>
<dbReference type="VEuPathDB" id="VectorBase:BGLB037920"/>
<gene>
    <name evidence="8" type="primary">106076086</name>
</gene>
<dbReference type="GO" id="GO:0000428">
    <property type="term" value="C:DNA-directed RNA polymerase complex"/>
    <property type="evidence" value="ECO:0007669"/>
    <property type="project" value="UniProtKB-KW"/>
</dbReference>
<evidence type="ECO:0000313" key="8">
    <source>
        <dbReference type="EnsemblMetazoa" id="BGLB037920-PA"/>
    </source>
</evidence>
<name>A0A2C9M2Z5_BIOGL</name>
<accession>A0A2C9M2Z5</accession>
<dbReference type="Pfam" id="PF04563">
    <property type="entry name" value="RNA_pol_Rpb2_1"/>
    <property type="match status" value="1"/>
</dbReference>
<dbReference type="InterPro" id="IPR007644">
    <property type="entry name" value="RNA_pol_bsu_protrusion"/>
</dbReference>
<dbReference type="Proteomes" id="UP000076420">
    <property type="component" value="Unassembled WGS sequence"/>
</dbReference>
<evidence type="ECO:0000256" key="5">
    <source>
        <dbReference type="ARBA" id="ARBA00023163"/>
    </source>
</evidence>
<evidence type="ECO:0000256" key="1">
    <source>
        <dbReference type="ARBA" id="ARBA00012418"/>
    </source>
</evidence>
<dbReference type="KEGG" id="bgt:106076086"/>
<dbReference type="STRING" id="6526.A0A2C9M2Z5"/>
<evidence type="ECO:0000259" key="7">
    <source>
        <dbReference type="Pfam" id="PF04563"/>
    </source>
</evidence>
<protein>
    <recommendedName>
        <fullName evidence="1">DNA-directed RNA polymerase</fullName>
        <ecNumber evidence="1">2.7.7.6</ecNumber>
    </recommendedName>
</protein>
<feature type="domain" description="RNA polymerase Rpb2" evidence="6">
    <location>
        <begin position="234"/>
        <end position="311"/>
    </location>
</feature>
<keyword evidence="5" id="KW-0804">Transcription</keyword>
<dbReference type="SUPFAM" id="SSF64484">
    <property type="entry name" value="beta and beta-prime subunits of DNA dependent RNA-polymerase"/>
    <property type="match status" value="1"/>
</dbReference>
<dbReference type="Gene3D" id="3.90.1100.10">
    <property type="match status" value="1"/>
</dbReference>
<evidence type="ECO:0000256" key="2">
    <source>
        <dbReference type="ARBA" id="ARBA00022478"/>
    </source>
</evidence>